<proteinExistence type="predicted"/>
<reference evidence="4 5" key="1">
    <citation type="submission" date="2023-10" db="EMBL/GenBank/DDBJ databases">
        <title>Genome-Wide Identification Analysis in wild type Solanum Pinnatisectum Reveals Some Genes Defensing Phytophthora Infestans.</title>
        <authorList>
            <person name="Sun C."/>
        </authorList>
    </citation>
    <scope>NUCLEOTIDE SEQUENCE [LARGE SCALE GENOMIC DNA]</scope>
    <source>
        <strain evidence="4">LQN</strain>
        <tissue evidence="4">Leaf</tissue>
    </source>
</reference>
<evidence type="ECO:0000259" key="3">
    <source>
        <dbReference type="PROSITE" id="PS51140"/>
    </source>
</evidence>
<dbReference type="Pfam" id="PF02845">
    <property type="entry name" value="CUE"/>
    <property type="match status" value="1"/>
</dbReference>
<feature type="domain" description="CUE" evidence="3">
    <location>
        <begin position="42"/>
        <end position="85"/>
    </location>
</feature>
<accession>A0AAV9MF77</accession>
<evidence type="ECO:0000313" key="5">
    <source>
        <dbReference type="Proteomes" id="UP001311915"/>
    </source>
</evidence>
<sequence>MSAIVCGKRSFFEDLQSPSPTSASPPVSKKIRFSSSTSPVRFPTSLIDQLRTLFPDMDNQLIEKALEESRNDLDAAIKRLHELHLVYADAKTVADGEMENGEKPTNGPDVQSEGPLLQNNLPADGAEWVELLVREMMSATSVDDARARATRVLESLERSISVHAGAAAAVNVHKENVMLKEQIEVFLREKAIFKRAIAIQHERQKEYDDRNQEVQQLKQMIVQYQEQIKNLEVNNYALTMHLHQAQQNNCIPGRFHPDIF</sequence>
<keyword evidence="1" id="KW-0175">Coiled coil</keyword>
<feature type="coiled-coil region" evidence="1">
    <location>
        <begin position="207"/>
        <end position="234"/>
    </location>
</feature>
<name>A0AAV9MF77_9SOLN</name>
<protein>
    <recommendedName>
        <fullName evidence="3">CUE domain-containing protein</fullName>
    </recommendedName>
</protein>
<dbReference type="PANTHER" id="PTHR31245">
    <property type="entry name" value="UBIQUITIN SYSTEM COMPONENT CUE PROTEIN"/>
    <property type="match status" value="1"/>
</dbReference>
<organism evidence="4 5">
    <name type="scientific">Solanum pinnatisectum</name>
    <name type="common">tansyleaf nightshade</name>
    <dbReference type="NCBI Taxonomy" id="50273"/>
    <lineage>
        <taxon>Eukaryota</taxon>
        <taxon>Viridiplantae</taxon>
        <taxon>Streptophyta</taxon>
        <taxon>Embryophyta</taxon>
        <taxon>Tracheophyta</taxon>
        <taxon>Spermatophyta</taxon>
        <taxon>Magnoliopsida</taxon>
        <taxon>eudicotyledons</taxon>
        <taxon>Gunneridae</taxon>
        <taxon>Pentapetalae</taxon>
        <taxon>asterids</taxon>
        <taxon>lamiids</taxon>
        <taxon>Solanales</taxon>
        <taxon>Solanaceae</taxon>
        <taxon>Solanoideae</taxon>
        <taxon>Solaneae</taxon>
        <taxon>Solanum</taxon>
    </lineage>
</organism>
<dbReference type="AlphaFoldDB" id="A0AAV9MF77"/>
<dbReference type="CDD" id="cd14279">
    <property type="entry name" value="CUE"/>
    <property type="match status" value="1"/>
</dbReference>
<dbReference type="EMBL" id="JAWPEI010000002">
    <property type="protein sequence ID" value="KAK4735664.1"/>
    <property type="molecule type" value="Genomic_DNA"/>
</dbReference>
<comment type="caution">
    <text evidence="4">The sequence shown here is derived from an EMBL/GenBank/DDBJ whole genome shotgun (WGS) entry which is preliminary data.</text>
</comment>
<gene>
    <name evidence="4" type="ORF">R3W88_009925</name>
</gene>
<dbReference type="PROSITE" id="PS51140">
    <property type="entry name" value="CUE"/>
    <property type="match status" value="1"/>
</dbReference>
<dbReference type="InterPro" id="IPR009060">
    <property type="entry name" value="UBA-like_sf"/>
</dbReference>
<dbReference type="GO" id="GO:0043130">
    <property type="term" value="F:ubiquitin binding"/>
    <property type="evidence" value="ECO:0007669"/>
    <property type="project" value="InterPro"/>
</dbReference>
<keyword evidence="5" id="KW-1185">Reference proteome</keyword>
<dbReference type="PANTHER" id="PTHR31245:SF22">
    <property type="entry name" value="CUE DOMAIN-CONTAINING PROTEIN"/>
    <property type="match status" value="1"/>
</dbReference>
<dbReference type="Gene3D" id="1.10.8.10">
    <property type="entry name" value="DNA helicase RuvA subunit, C-terminal domain"/>
    <property type="match status" value="1"/>
</dbReference>
<dbReference type="SUPFAM" id="SSF46934">
    <property type="entry name" value="UBA-like"/>
    <property type="match status" value="1"/>
</dbReference>
<evidence type="ECO:0000313" key="4">
    <source>
        <dbReference type="EMBL" id="KAK4735664.1"/>
    </source>
</evidence>
<evidence type="ECO:0000256" key="1">
    <source>
        <dbReference type="SAM" id="Coils"/>
    </source>
</evidence>
<feature type="region of interest" description="Disordered" evidence="2">
    <location>
        <begin position="97"/>
        <end position="119"/>
    </location>
</feature>
<dbReference type="InterPro" id="IPR003892">
    <property type="entry name" value="CUE"/>
</dbReference>
<evidence type="ECO:0000256" key="2">
    <source>
        <dbReference type="SAM" id="MobiDB-lite"/>
    </source>
</evidence>
<dbReference type="Proteomes" id="UP001311915">
    <property type="component" value="Unassembled WGS sequence"/>
</dbReference>